<keyword evidence="3" id="KW-1185">Reference proteome</keyword>
<gene>
    <name evidence="2" type="ORF">OUZ56_014013</name>
</gene>
<evidence type="ECO:0000256" key="1">
    <source>
        <dbReference type="SAM" id="MobiDB-lite"/>
    </source>
</evidence>
<protein>
    <submittedName>
        <fullName evidence="2">Uncharacterized protein</fullName>
    </submittedName>
</protein>
<comment type="caution">
    <text evidence="2">The sequence shown here is derived from an EMBL/GenBank/DDBJ whole genome shotgun (WGS) entry which is preliminary data.</text>
</comment>
<proteinExistence type="predicted"/>
<sequence>MEKEMKMIVNDTGAPLRKSKKKYAEEAHTHTRQDTDNKRVSLNVLIIKTKQEQKHSVQTRFSKLREVRHDLVLTKHGSAPENIRHRPKRS</sequence>
<dbReference type="Proteomes" id="UP001234178">
    <property type="component" value="Unassembled WGS sequence"/>
</dbReference>
<accession>A0ABQ9Z7N6</accession>
<organism evidence="2 3">
    <name type="scientific">Daphnia magna</name>
    <dbReference type="NCBI Taxonomy" id="35525"/>
    <lineage>
        <taxon>Eukaryota</taxon>
        <taxon>Metazoa</taxon>
        <taxon>Ecdysozoa</taxon>
        <taxon>Arthropoda</taxon>
        <taxon>Crustacea</taxon>
        <taxon>Branchiopoda</taxon>
        <taxon>Diplostraca</taxon>
        <taxon>Cladocera</taxon>
        <taxon>Anomopoda</taxon>
        <taxon>Daphniidae</taxon>
        <taxon>Daphnia</taxon>
    </lineage>
</organism>
<reference evidence="2 3" key="1">
    <citation type="journal article" date="2023" name="Nucleic Acids Res.">
        <title>The hologenome of Daphnia magna reveals possible DNA methylation and microbiome-mediated evolution of the host genome.</title>
        <authorList>
            <person name="Chaturvedi A."/>
            <person name="Li X."/>
            <person name="Dhandapani V."/>
            <person name="Marshall H."/>
            <person name="Kissane S."/>
            <person name="Cuenca-Cambronero M."/>
            <person name="Asole G."/>
            <person name="Calvet F."/>
            <person name="Ruiz-Romero M."/>
            <person name="Marangio P."/>
            <person name="Guigo R."/>
            <person name="Rago D."/>
            <person name="Mirbahai L."/>
            <person name="Eastwood N."/>
            <person name="Colbourne J.K."/>
            <person name="Zhou J."/>
            <person name="Mallon E."/>
            <person name="Orsini L."/>
        </authorList>
    </citation>
    <scope>NUCLEOTIDE SEQUENCE [LARGE SCALE GENOMIC DNA]</scope>
    <source>
        <strain evidence="2">LRV0_1</strain>
    </source>
</reference>
<evidence type="ECO:0000313" key="2">
    <source>
        <dbReference type="EMBL" id="KAK4008891.1"/>
    </source>
</evidence>
<dbReference type="EMBL" id="JAOYFB010000002">
    <property type="protein sequence ID" value="KAK4008891.1"/>
    <property type="molecule type" value="Genomic_DNA"/>
</dbReference>
<name>A0ABQ9Z7N6_9CRUS</name>
<feature type="compositionally biased region" description="Basic and acidic residues" evidence="1">
    <location>
        <begin position="22"/>
        <end position="37"/>
    </location>
</feature>
<evidence type="ECO:0000313" key="3">
    <source>
        <dbReference type="Proteomes" id="UP001234178"/>
    </source>
</evidence>
<feature type="region of interest" description="Disordered" evidence="1">
    <location>
        <begin position="1"/>
        <end position="37"/>
    </location>
</feature>